<organism evidence="1 2">
    <name type="scientific">Diploptera punctata</name>
    <name type="common">Pacific beetle cockroach</name>
    <dbReference type="NCBI Taxonomy" id="6984"/>
    <lineage>
        <taxon>Eukaryota</taxon>
        <taxon>Metazoa</taxon>
        <taxon>Ecdysozoa</taxon>
        <taxon>Arthropoda</taxon>
        <taxon>Hexapoda</taxon>
        <taxon>Insecta</taxon>
        <taxon>Pterygota</taxon>
        <taxon>Neoptera</taxon>
        <taxon>Polyneoptera</taxon>
        <taxon>Dictyoptera</taxon>
        <taxon>Blattodea</taxon>
        <taxon>Blaberoidea</taxon>
        <taxon>Blaberidae</taxon>
        <taxon>Diplopterinae</taxon>
        <taxon>Diploptera</taxon>
    </lineage>
</organism>
<dbReference type="InterPro" id="IPR012464">
    <property type="entry name" value="DUF1676"/>
</dbReference>
<evidence type="ECO:0000313" key="1">
    <source>
        <dbReference type="EMBL" id="KAJ9577083.1"/>
    </source>
</evidence>
<protein>
    <submittedName>
        <fullName evidence="1">Uncharacterized protein</fullName>
    </submittedName>
</protein>
<dbReference type="Proteomes" id="UP001233999">
    <property type="component" value="Unassembled WGS sequence"/>
</dbReference>
<sequence length="152" mass="17232">MATDENEGEEIVGDSIISGLKVVYRTYEQCENVKLGDLVTCLKLRALKFADRMLRSSSIPLVDGISIVKSYPGSEDRNGRKIKFEPLTEINEESLPTDLDERQAKLDELLVERFSRFFKTHSIHFEMPKFVDEIKEIVAGGDDSDNDVMEGE</sequence>
<dbReference type="GO" id="GO:0016020">
    <property type="term" value="C:membrane"/>
    <property type="evidence" value="ECO:0007669"/>
    <property type="project" value="TreeGrafter"/>
</dbReference>
<proteinExistence type="predicted"/>
<gene>
    <name evidence="1" type="ORF">L9F63_006363</name>
</gene>
<dbReference type="PANTHER" id="PTHR21879">
    <property type="entry name" value="FI03362P-RELATED-RELATED"/>
    <property type="match status" value="1"/>
</dbReference>
<dbReference type="Pfam" id="PF07898">
    <property type="entry name" value="DUF1676"/>
    <property type="match status" value="1"/>
</dbReference>
<accession>A0AAD7ZAR7</accession>
<dbReference type="AlphaFoldDB" id="A0AAD7ZAR7"/>
<reference evidence="1" key="1">
    <citation type="journal article" date="2023" name="IScience">
        <title>Live-bearing cockroach genome reveals convergent evolutionary mechanisms linked to viviparity in insects and beyond.</title>
        <authorList>
            <person name="Fouks B."/>
            <person name="Harrison M.C."/>
            <person name="Mikhailova A.A."/>
            <person name="Marchal E."/>
            <person name="English S."/>
            <person name="Carruthers M."/>
            <person name="Jennings E.C."/>
            <person name="Chiamaka E.L."/>
            <person name="Frigard R.A."/>
            <person name="Pippel M."/>
            <person name="Attardo G.M."/>
            <person name="Benoit J.B."/>
            <person name="Bornberg-Bauer E."/>
            <person name="Tobe S.S."/>
        </authorList>
    </citation>
    <scope>NUCLEOTIDE SEQUENCE</scope>
    <source>
        <strain evidence="1">Stay&amp;Tobe</strain>
    </source>
</reference>
<keyword evidence="2" id="KW-1185">Reference proteome</keyword>
<comment type="caution">
    <text evidence="1">The sequence shown here is derived from an EMBL/GenBank/DDBJ whole genome shotgun (WGS) entry which is preliminary data.</text>
</comment>
<evidence type="ECO:0000313" key="2">
    <source>
        <dbReference type="Proteomes" id="UP001233999"/>
    </source>
</evidence>
<reference evidence="1" key="2">
    <citation type="submission" date="2023-05" db="EMBL/GenBank/DDBJ databases">
        <authorList>
            <person name="Fouks B."/>
        </authorList>
    </citation>
    <scope>NUCLEOTIDE SEQUENCE</scope>
    <source>
        <strain evidence="1">Stay&amp;Tobe</strain>
        <tissue evidence="1">Testes</tissue>
    </source>
</reference>
<dbReference type="EMBL" id="JASPKZ010009377">
    <property type="protein sequence ID" value="KAJ9577083.1"/>
    <property type="molecule type" value="Genomic_DNA"/>
</dbReference>
<name>A0AAD7ZAR7_DIPPU</name>